<keyword evidence="6" id="KW-0406">Ion transport</keyword>
<proteinExistence type="predicted"/>
<evidence type="ECO:0000256" key="2">
    <source>
        <dbReference type="ARBA" id="ARBA00022448"/>
    </source>
</evidence>
<dbReference type="EMBL" id="BAAADO010000004">
    <property type="protein sequence ID" value="GAA0494249.1"/>
    <property type="molecule type" value="Genomic_DNA"/>
</dbReference>
<feature type="transmembrane region" description="Helical" evidence="8">
    <location>
        <begin position="415"/>
        <end position="435"/>
    </location>
</feature>
<feature type="transmembrane region" description="Helical" evidence="8">
    <location>
        <begin position="20"/>
        <end position="40"/>
    </location>
</feature>
<feature type="transmembrane region" description="Helical" evidence="8">
    <location>
        <begin position="359"/>
        <end position="379"/>
    </location>
</feature>
<dbReference type="Proteomes" id="UP001500880">
    <property type="component" value="Unassembled WGS sequence"/>
</dbReference>
<feature type="transmembrane region" description="Helical" evidence="8">
    <location>
        <begin position="195"/>
        <end position="216"/>
    </location>
</feature>
<evidence type="ECO:0000313" key="9">
    <source>
        <dbReference type="EMBL" id="GAA0494249.1"/>
    </source>
</evidence>
<keyword evidence="10" id="KW-1185">Reference proteome</keyword>
<name>A0ABN1BBK3_9BACI</name>
<dbReference type="RefSeq" id="WP_343840673.1">
    <property type="nucleotide sequence ID" value="NZ_BAAADO010000004.1"/>
</dbReference>
<evidence type="ECO:0000256" key="5">
    <source>
        <dbReference type="ARBA" id="ARBA00022989"/>
    </source>
</evidence>
<evidence type="ECO:0000256" key="1">
    <source>
        <dbReference type="ARBA" id="ARBA00004651"/>
    </source>
</evidence>
<keyword evidence="7 8" id="KW-0472">Membrane</keyword>
<accession>A0ABN1BBK3</accession>
<evidence type="ECO:0000256" key="7">
    <source>
        <dbReference type="ARBA" id="ARBA00023136"/>
    </source>
</evidence>
<keyword evidence="3" id="KW-1003">Cell membrane</keyword>
<comment type="subcellular location">
    <subcellularLocation>
        <location evidence="1">Cell membrane</location>
        <topology evidence="1">Multi-pass membrane protein</topology>
    </subcellularLocation>
</comment>
<feature type="transmembrane region" description="Helical" evidence="8">
    <location>
        <begin position="385"/>
        <end position="403"/>
    </location>
</feature>
<keyword evidence="4 8" id="KW-0812">Transmembrane</keyword>
<organism evidence="9 10">
    <name type="scientific">Salinibacillus aidingensis</name>
    <dbReference type="NCBI Taxonomy" id="237684"/>
    <lineage>
        <taxon>Bacteria</taxon>
        <taxon>Bacillati</taxon>
        <taxon>Bacillota</taxon>
        <taxon>Bacilli</taxon>
        <taxon>Bacillales</taxon>
        <taxon>Bacillaceae</taxon>
        <taxon>Salinibacillus</taxon>
    </lineage>
</organism>
<dbReference type="PROSITE" id="PS51257">
    <property type="entry name" value="PROKAR_LIPOPROTEIN"/>
    <property type="match status" value="1"/>
</dbReference>
<keyword evidence="5 8" id="KW-1133">Transmembrane helix</keyword>
<feature type="transmembrane region" description="Helical" evidence="8">
    <location>
        <begin position="52"/>
        <end position="71"/>
    </location>
</feature>
<evidence type="ECO:0000256" key="3">
    <source>
        <dbReference type="ARBA" id="ARBA00022475"/>
    </source>
</evidence>
<sequence length="454" mass="50582">MRSKNKFSEWLNQRSPVQLIIIFYIIAVTVSCLLLAMPVAHKDGVDLTFMEVLFTSVSAVSVTGLSVVSIVDSFNQLGIVLLAVVLQFGGVGVMTLGTFIWLVVGKKIGLKERRLIMADQNQYSFNGIVKLMKGVFKLILWIELVGFLILGTYYLTYFSSWKEAYFHGFFASISATTNGGFDITGQSLTPFKDDYFVQIIHIALIIFGSIGFPVLVEVKDYLFASQEERKFMRFSLFTKVTSITYLGLLIFGFIIMIVLEWNHFYADKSWHEMIFYSLFQSTTSRSGGLATFDMSLLTEQTQLVTSVLMFIGASPSSVGGGIRTTTFALVIIFILTFARGKSKVSVFKREIFEEDLYKAVVVVLMAVGLCITAIVLLTIFEDSSLIAIIFEVCSAFGTTGLSMGVTAELTNISKVILMVLMFIGRIGILTLLFSFNDVTKKGEFHYPKEKIIIG</sequence>
<dbReference type="Pfam" id="PF02386">
    <property type="entry name" value="TrkH"/>
    <property type="match status" value="1"/>
</dbReference>
<feature type="transmembrane region" description="Helical" evidence="8">
    <location>
        <begin position="236"/>
        <end position="259"/>
    </location>
</feature>
<feature type="transmembrane region" description="Helical" evidence="8">
    <location>
        <begin position="138"/>
        <end position="156"/>
    </location>
</feature>
<keyword evidence="2" id="KW-0813">Transport</keyword>
<feature type="transmembrane region" description="Helical" evidence="8">
    <location>
        <begin position="318"/>
        <end position="338"/>
    </location>
</feature>
<reference evidence="9 10" key="1">
    <citation type="journal article" date="2019" name="Int. J. Syst. Evol. Microbiol.">
        <title>The Global Catalogue of Microorganisms (GCM) 10K type strain sequencing project: providing services to taxonomists for standard genome sequencing and annotation.</title>
        <authorList>
            <consortium name="The Broad Institute Genomics Platform"/>
            <consortium name="The Broad Institute Genome Sequencing Center for Infectious Disease"/>
            <person name="Wu L."/>
            <person name="Ma J."/>
        </authorList>
    </citation>
    <scope>NUCLEOTIDE SEQUENCE [LARGE SCALE GENOMIC DNA]</scope>
    <source>
        <strain evidence="9 10">JCM 12389</strain>
    </source>
</reference>
<evidence type="ECO:0000313" key="10">
    <source>
        <dbReference type="Proteomes" id="UP001500880"/>
    </source>
</evidence>
<evidence type="ECO:0000256" key="8">
    <source>
        <dbReference type="SAM" id="Phobius"/>
    </source>
</evidence>
<dbReference type="PANTHER" id="PTHR32024">
    <property type="entry name" value="TRK SYSTEM POTASSIUM UPTAKE PROTEIN TRKG-RELATED"/>
    <property type="match status" value="1"/>
</dbReference>
<gene>
    <name evidence="9" type="primary">ktrD_2</name>
    <name evidence="9" type="ORF">GCM10008986_20990</name>
</gene>
<evidence type="ECO:0000256" key="4">
    <source>
        <dbReference type="ARBA" id="ARBA00022692"/>
    </source>
</evidence>
<dbReference type="InterPro" id="IPR003445">
    <property type="entry name" value="Cat_transpt"/>
</dbReference>
<evidence type="ECO:0000256" key="6">
    <source>
        <dbReference type="ARBA" id="ARBA00023065"/>
    </source>
</evidence>
<dbReference type="PANTHER" id="PTHR32024:SF4">
    <property type="entry name" value="KTR SYSTEM POTASSIUM UPTAKE PROTEIN D"/>
    <property type="match status" value="1"/>
</dbReference>
<protein>
    <submittedName>
        <fullName evidence="9">Ktr system potassium transporter KtrD</fullName>
    </submittedName>
</protein>
<feature type="transmembrane region" description="Helical" evidence="8">
    <location>
        <begin position="77"/>
        <end position="104"/>
    </location>
</feature>
<comment type="caution">
    <text evidence="9">The sequence shown here is derived from an EMBL/GenBank/DDBJ whole genome shotgun (WGS) entry which is preliminary data.</text>
</comment>